<dbReference type="SUPFAM" id="SSF88723">
    <property type="entry name" value="PIN domain-like"/>
    <property type="match status" value="1"/>
</dbReference>
<dbReference type="InterPro" id="IPR016541">
    <property type="entry name" value="UCP008505"/>
</dbReference>
<sequence length="159" mass="17906">MQVLDASAVIYAWDNYPPEQLPGIWDWLAEEIRQTRLVIPDVALDEVGHKIPECRAWLRAQQIHILPTSEAVLLEALRLKTLIGVDGERYNPKGVDENDLIIVASARLFGSELISNEARQAGQQVPAKCKIPAVCAMAQVDVRCLNFLEYLKRSGRVFR</sequence>
<reference evidence="1" key="1">
    <citation type="submission" date="2022-04" db="EMBL/GenBank/DDBJ databases">
        <title>Whole genome sequence of Sphaerotilus sp. FB-5.</title>
        <authorList>
            <person name="Takeda M."/>
            <person name="Narihara S."/>
            <person name="Akimoto M."/>
            <person name="Akimoto R."/>
            <person name="Nishiyashiki S."/>
            <person name="Murakami T."/>
        </authorList>
    </citation>
    <scope>NUCLEOTIDE SEQUENCE</scope>
    <source>
        <strain evidence="1">FB-5</strain>
    </source>
</reference>
<dbReference type="RefSeq" id="WP_251971606.1">
    <property type="nucleotide sequence ID" value="NZ_AP025730.1"/>
</dbReference>
<dbReference type="Proteomes" id="UP001057498">
    <property type="component" value="Chromosome"/>
</dbReference>
<name>A0ABN6PIP3_9BURK</name>
<dbReference type="Gene3D" id="3.40.50.1010">
    <property type="entry name" value="5'-nuclease"/>
    <property type="match status" value="1"/>
</dbReference>
<protein>
    <recommendedName>
        <fullName evidence="3">DNA-binding protein</fullName>
    </recommendedName>
</protein>
<evidence type="ECO:0008006" key="3">
    <source>
        <dbReference type="Google" id="ProtNLM"/>
    </source>
</evidence>
<organism evidence="1 2">
    <name type="scientific">Sphaerotilus microaerophilus</name>
    <dbReference type="NCBI Taxonomy" id="2914710"/>
    <lineage>
        <taxon>Bacteria</taxon>
        <taxon>Pseudomonadati</taxon>
        <taxon>Pseudomonadota</taxon>
        <taxon>Betaproteobacteria</taxon>
        <taxon>Burkholderiales</taxon>
        <taxon>Sphaerotilaceae</taxon>
        <taxon>Sphaerotilus</taxon>
    </lineage>
</organism>
<proteinExistence type="predicted"/>
<evidence type="ECO:0000313" key="1">
    <source>
        <dbReference type="EMBL" id="BDI03312.1"/>
    </source>
</evidence>
<dbReference type="InterPro" id="IPR029060">
    <property type="entry name" value="PIN-like_dom_sf"/>
</dbReference>
<accession>A0ABN6PIP3</accession>
<dbReference type="EMBL" id="AP025730">
    <property type="protein sequence ID" value="BDI03312.1"/>
    <property type="molecule type" value="Genomic_DNA"/>
</dbReference>
<gene>
    <name evidence="1" type="ORF">CATMQ487_02820</name>
</gene>
<evidence type="ECO:0000313" key="2">
    <source>
        <dbReference type="Proteomes" id="UP001057498"/>
    </source>
</evidence>
<keyword evidence="2" id="KW-1185">Reference proteome</keyword>
<dbReference type="Pfam" id="PF14367">
    <property type="entry name" value="DUF4411"/>
    <property type="match status" value="1"/>
</dbReference>